<dbReference type="Pfam" id="PF07475">
    <property type="entry name" value="Hpr_kinase_C"/>
    <property type="match status" value="1"/>
</dbReference>
<keyword evidence="2" id="KW-0418">Kinase</keyword>
<evidence type="ECO:0000313" key="2">
    <source>
        <dbReference type="EMBL" id="MBB6465978.1"/>
    </source>
</evidence>
<dbReference type="GO" id="GO:0006109">
    <property type="term" value="P:regulation of carbohydrate metabolic process"/>
    <property type="evidence" value="ECO:0007669"/>
    <property type="project" value="InterPro"/>
</dbReference>
<dbReference type="SUPFAM" id="SSF53795">
    <property type="entry name" value="PEP carboxykinase-like"/>
    <property type="match status" value="1"/>
</dbReference>
<dbReference type="InterPro" id="IPR027417">
    <property type="entry name" value="P-loop_NTPase"/>
</dbReference>
<organism evidence="2 3">
    <name type="scientific">Aminobacter carboxidus</name>
    <dbReference type="NCBI Taxonomy" id="376165"/>
    <lineage>
        <taxon>Bacteria</taxon>
        <taxon>Pseudomonadati</taxon>
        <taxon>Pseudomonadota</taxon>
        <taxon>Alphaproteobacteria</taxon>
        <taxon>Hyphomicrobiales</taxon>
        <taxon>Phyllobacteriaceae</taxon>
        <taxon>Aminobacter</taxon>
    </lineage>
</organism>
<keyword evidence="2" id="KW-0808">Transferase</keyword>
<accession>A0A8E1WCZ0</accession>
<sequence length="148" mass="15368">MQPINMHATAIVLGERGVLVAGPSGSGKTALALALVERVRAAGRFARLVSDDQVFLSAHQGRLVCHAPATIAGLVEVRGLGPVPAEYEAAAAIDLLVRLVPNNEVERFPEPASELLLGCGVPMVMLAEREIASTIPAALAALGAWFLA</sequence>
<dbReference type="GO" id="GO:0000155">
    <property type="term" value="F:phosphorelay sensor kinase activity"/>
    <property type="evidence" value="ECO:0007669"/>
    <property type="project" value="InterPro"/>
</dbReference>
<name>A0A8E1WCZ0_9HYPH</name>
<dbReference type="Gene3D" id="3.40.50.300">
    <property type="entry name" value="P-loop containing nucleotide triphosphate hydrolases"/>
    <property type="match status" value="1"/>
</dbReference>
<dbReference type="GO" id="GO:0005524">
    <property type="term" value="F:ATP binding"/>
    <property type="evidence" value="ECO:0007669"/>
    <property type="project" value="InterPro"/>
</dbReference>
<evidence type="ECO:0000313" key="3">
    <source>
        <dbReference type="Proteomes" id="UP000532373"/>
    </source>
</evidence>
<dbReference type="CDD" id="cd01918">
    <property type="entry name" value="HprK_C"/>
    <property type="match status" value="1"/>
</dbReference>
<proteinExistence type="predicted"/>
<comment type="caution">
    <text evidence="2">The sequence shown here is derived from an EMBL/GenBank/DDBJ whole genome shotgun (WGS) entry which is preliminary data.</text>
</comment>
<gene>
    <name evidence="2" type="ORF">HNQ96_001836</name>
</gene>
<feature type="domain" description="HPr kinase/phosphorylase C-terminal" evidence="1">
    <location>
        <begin position="4"/>
        <end position="83"/>
    </location>
</feature>
<dbReference type="AlphaFoldDB" id="A0A8E1WCZ0"/>
<protein>
    <submittedName>
        <fullName evidence="2">Serine kinase of HPr protein (Carbohydrate metabolism regulator)</fullName>
    </submittedName>
</protein>
<reference evidence="2 3" key="1">
    <citation type="submission" date="2020-08" db="EMBL/GenBank/DDBJ databases">
        <title>Genomic Encyclopedia of Type Strains, Phase IV (KMG-IV): sequencing the most valuable type-strain genomes for metagenomic binning, comparative biology and taxonomic classification.</title>
        <authorList>
            <person name="Goeker M."/>
        </authorList>
    </citation>
    <scope>NUCLEOTIDE SEQUENCE [LARGE SCALE GENOMIC DNA]</scope>
    <source>
        <strain evidence="2 3">DSM 17454</strain>
    </source>
</reference>
<dbReference type="Proteomes" id="UP000532373">
    <property type="component" value="Unassembled WGS sequence"/>
</dbReference>
<dbReference type="RefSeq" id="WP_312880739.1">
    <property type="nucleotide sequence ID" value="NZ_JACHGI010000002.1"/>
</dbReference>
<evidence type="ECO:0000259" key="1">
    <source>
        <dbReference type="Pfam" id="PF07475"/>
    </source>
</evidence>
<dbReference type="InterPro" id="IPR011104">
    <property type="entry name" value="Hpr_kin/Pase_C"/>
</dbReference>
<dbReference type="EMBL" id="JACHGI010000002">
    <property type="protein sequence ID" value="MBB6465978.1"/>
    <property type="molecule type" value="Genomic_DNA"/>
</dbReference>